<evidence type="ECO:0000256" key="1">
    <source>
        <dbReference type="ARBA" id="ARBA00022670"/>
    </source>
</evidence>
<dbReference type="Gene3D" id="3.40.140.10">
    <property type="entry name" value="Cytidine Deaminase, domain 2"/>
    <property type="match status" value="1"/>
</dbReference>
<dbReference type="CDD" id="cd08070">
    <property type="entry name" value="MPN_like"/>
    <property type="match status" value="1"/>
</dbReference>
<keyword evidence="3" id="KW-0378">Hydrolase</keyword>
<gene>
    <name evidence="7" type="ORF">ACFOZ8_10265</name>
</gene>
<dbReference type="InterPro" id="IPR028090">
    <property type="entry name" value="JAB_dom_prok"/>
</dbReference>
<dbReference type="Pfam" id="PF14464">
    <property type="entry name" value="Prok-JAB"/>
    <property type="match status" value="1"/>
</dbReference>
<accession>A0ABV8K2Q2</accession>
<dbReference type="InterPro" id="IPR037518">
    <property type="entry name" value="MPN"/>
</dbReference>
<comment type="caution">
    <text evidence="7">The sequence shown here is derived from an EMBL/GenBank/DDBJ whole genome shotgun (WGS) entry which is preliminary data.</text>
</comment>
<evidence type="ECO:0000259" key="6">
    <source>
        <dbReference type="PROSITE" id="PS50249"/>
    </source>
</evidence>
<evidence type="ECO:0000313" key="8">
    <source>
        <dbReference type="Proteomes" id="UP001595715"/>
    </source>
</evidence>
<keyword evidence="2" id="KW-0479">Metal-binding</keyword>
<feature type="domain" description="MPN" evidence="6">
    <location>
        <begin position="16"/>
        <end position="147"/>
    </location>
</feature>
<proteinExistence type="predicted"/>
<sequence>MLNTPFEQSHGMTARITITADAYETMLQHARQRLPYEACGALAGPLPGCLQDAAIRITDVYAIPNAAANPVRTFAFSPDAWVDAYYRMQKNRQSLVGFFHSHPTAPPVLSQADLAGLRHSGAETYWILSLAVPDSPSVCVYRLRRGQWLPSMFAQVRV</sequence>
<reference evidence="8" key="1">
    <citation type="journal article" date="2019" name="Int. J. Syst. Evol. Microbiol.">
        <title>The Global Catalogue of Microorganisms (GCM) 10K type strain sequencing project: providing services to taxonomists for standard genome sequencing and annotation.</title>
        <authorList>
            <consortium name="The Broad Institute Genomics Platform"/>
            <consortium name="The Broad Institute Genome Sequencing Center for Infectious Disease"/>
            <person name="Wu L."/>
            <person name="Ma J."/>
        </authorList>
    </citation>
    <scope>NUCLEOTIDE SEQUENCE [LARGE SCALE GENOMIC DNA]</scope>
    <source>
        <strain evidence="8">IBRC-M 10987</strain>
    </source>
</reference>
<dbReference type="SUPFAM" id="SSF102712">
    <property type="entry name" value="JAB1/MPN domain"/>
    <property type="match status" value="1"/>
</dbReference>
<keyword evidence="1" id="KW-0645">Protease</keyword>
<dbReference type="PROSITE" id="PS50249">
    <property type="entry name" value="MPN"/>
    <property type="match status" value="1"/>
</dbReference>
<dbReference type="Proteomes" id="UP001595715">
    <property type="component" value="Unassembled WGS sequence"/>
</dbReference>
<evidence type="ECO:0000256" key="2">
    <source>
        <dbReference type="ARBA" id="ARBA00022723"/>
    </source>
</evidence>
<dbReference type="InterPro" id="IPR000555">
    <property type="entry name" value="JAMM/MPN+_dom"/>
</dbReference>
<evidence type="ECO:0000256" key="5">
    <source>
        <dbReference type="ARBA" id="ARBA00023049"/>
    </source>
</evidence>
<name>A0ABV8K2Q2_9BACL</name>
<dbReference type="InterPro" id="IPR051929">
    <property type="entry name" value="VirAsm_ModProt"/>
</dbReference>
<evidence type="ECO:0000256" key="3">
    <source>
        <dbReference type="ARBA" id="ARBA00022801"/>
    </source>
</evidence>
<dbReference type="PANTHER" id="PTHR34858">
    <property type="entry name" value="CYSO-CYSTEINE PEPTIDASE"/>
    <property type="match status" value="1"/>
</dbReference>
<dbReference type="SMART" id="SM00232">
    <property type="entry name" value="JAB_MPN"/>
    <property type="match status" value="1"/>
</dbReference>
<dbReference type="PANTHER" id="PTHR34858:SF1">
    <property type="entry name" value="CYSO-CYSTEINE PEPTIDASE"/>
    <property type="match status" value="1"/>
</dbReference>
<keyword evidence="8" id="KW-1185">Reference proteome</keyword>
<dbReference type="RefSeq" id="WP_377718697.1">
    <property type="nucleotide sequence ID" value="NZ_JBHSAM010000020.1"/>
</dbReference>
<keyword evidence="5" id="KW-0482">Metalloprotease</keyword>
<evidence type="ECO:0000313" key="7">
    <source>
        <dbReference type="EMBL" id="MFC4100045.1"/>
    </source>
</evidence>
<organism evidence="7 8">
    <name type="scientific">Paenibacillus xanthanilyticus</name>
    <dbReference type="NCBI Taxonomy" id="1783531"/>
    <lineage>
        <taxon>Bacteria</taxon>
        <taxon>Bacillati</taxon>
        <taxon>Bacillota</taxon>
        <taxon>Bacilli</taxon>
        <taxon>Bacillales</taxon>
        <taxon>Paenibacillaceae</taxon>
        <taxon>Paenibacillus</taxon>
    </lineage>
</organism>
<protein>
    <submittedName>
        <fullName evidence="7">Mov34/MPN/PAD-1 family protein</fullName>
    </submittedName>
</protein>
<keyword evidence="4" id="KW-0862">Zinc</keyword>
<dbReference type="EMBL" id="JBHSAM010000020">
    <property type="protein sequence ID" value="MFC4100045.1"/>
    <property type="molecule type" value="Genomic_DNA"/>
</dbReference>
<evidence type="ECO:0000256" key="4">
    <source>
        <dbReference type="ARBA" id="ARBA00022833"/>
    </source>
</evidence>